<proteinExistence type="predicted"/>
<keyword evidence="12" id="KW-0833">Ubl conjugation pathway</keyword>
<feature type="compositionally biased region" description="Low complexity" evidence="18">
    <location>
        <begin position="555"/>
        <end position="574"/>
    </location>
</feature>
<dbReference type="GO" id="GO:0008270">
    <property type="term" value="F:zinc ion binding"/>
    <property type="evidence" value="ECO:0007669"/>
    <property type="project" value="UniProtKB-KW"/>
</dbReference>
<dbReference type="CDD" id="cd16489">
    <property type="entry name" value="mRING-CH-C4HC2H_ZNRF"/>
    <property type="match status" value="1"/>
</dbReference>
<feature type="compositionally biased region" description="Acidic residues" evidence="18">
    <location>
        <begin position="175"/>
        <end position="199"/>
    </location>
</feature>
<evidence type="ECO:0000256" key="7">
    <source>
        <dbReference type="ARBA" id="ARBA00022679"/>
    </source>
</evidence>
<evidence type="ECO:0000256" key="2">
    <source>
        <dbReference type="ARBA" id="ARBA00004170"/>
    </source>
</evidence>
<evidence type="ECO:0000256" key="5">
    <source>
        <dbReference type="ARBA" id="ARBA00004906"/>
    </source>
</evidence>
<dbReference type="InterPro" id="IPR011011">
    <property type="entry name" value="Znf_FYVE_PHD"/>
</dbReference>
<evidence type="ECO:0000256" key="12">
    <source>
        <dbReference type="ARBA" id="ARBA00022786"/>
    </source>
</evidence>
<evidence type="ECO:0000256" key="1">
    <source>
        <dbReference type="ARBA" id="ARBA00000900"/>
    </source>
</evidence>
<evidence type="ECO:0000256" key="18">
    <source>
        <dbReference type="SAM" id="MobiDB-lite"/>
    </source>
</evidence>
<comment type="subcellular location">
    <subcellularLocation>
        <location evidence="3">Endosome</location>
    </subcellularLocation>
    <subcellularLocation>
        <location evidence="4">Lysosome</location>
    </subcellularLocation>
    <subcellularLocation>
        <location evidence="2">Membrane</location>
        <topology evidence="2">Peripheral membrane protein</topology>
    </subcellularLocation>
</comment>
<keyword evidence="10" id="KW-0967">Endosome</keyword>
<feature type="region of interest" description="Disordered" evidence="18">
    <location>
        <begin position="99"/>
        <end position="144"/>
    </location>
</feature>
<name>A0A166VMW6_9PEZI</name>
<feature type="domain" description="FYVE-type" evidence="20">
    <location>
        <begin position="377"/>
        <end position="470"/>
    </location>
</feature>
<evidence type="ECO:0000256" key="10">
    <source>
        <dbReference type="ARBA" id="ARBA00022753"/>
    </source>
</evidence>
<dbReference type="Pfam" id="PF01363">
    <property type="entry name" value="FYVE"/>
    <property type="match status" value="1"/>
</dbReference>
<keyword evidence="22" id="KW-1185">Reference proteome</keyword>
<dbReference type="PANTHER" id="PTHR46661:SF4">
    <property type="entry name" value="RING-TYPE DOMAIN-CONTAINING PROTEIN"/>
    <property type="match status" value="1"/>
</dbReference>
<comment type="catalytic activity">
    <reaction evidence="1">
        <text>S-ubiquitinyl-[E2 ubiquitin-conjugating enzyme]-L-cysteine + [acceptor protein]-L-lysine = [E2 ubiquitin-conjugating enzyme]-L-cysteine + N(6)-ubiquitinyl-[acceptor protein]-L-lysine.</text>
        <dbReference type="EC" id="2.3.2.27"/>
    </reaction>
</comment>
<dbReference type="InterPro" id="IPR001841">
    <property type="entry name" value="Znf_RING"/>
</dbReference>
<dbReference type="InterPro" id="IPR000306">
    <property type="entry name" value="Znf_FYVE"/>
</dbReference>
<dbReference type="GO" id="GO:0070936">
    <property type="term" value="P:protein K48-linked ubiquitination"/>
    <property type="evidence" value="ECO:0007669"/>
    <property type="project" value="TreeGrafter"/>
</dbReference>
<feature type="compositionally biased region" description="Low complexity" evidence="18">
    <location>
        <begin position="124"/>
        <end position="135"/>
    </location>
</feature>
<evidence type="ECO:0000313" key="22">
    <source>
        <dbReference type="Proteomes" id="UP000076552"/>
    </source>
</evidence>
<keyword evidence="11 17" id="KW-0863">Zinc-finger</keyword>
<evidence type="ECO:0000259" key="19">
    <source>
        <dbReference type="PROSITE" id="PS50089"/>
    </source>
</evidence>
<feature type="compositionally biased region" description="Pro residues" evidence="18">
    <location>
        <begin position="466"/>
        <end position="476"/>
    </location>
</feature>
<evidence type="ECO:0000256" key="15">
    <source>
        <dbReference type="ARBA" id="ARBA00023228"/>
    </source>
</evidence>
<comment type="caution">
    <text evidence="21">The sequence shown here is derived from an EMBL/GenBank/DDBJ whole genome shotgun (WGS) entry which is preliminary data.</text>
</comment>
<feature type="region of interest" description="Disordered" evidence="18">
    <location>
        <begin position="174"/>
        <end position="371"/>
    </location>
</feature>
<dbReference type="EMBL" id="LFIV01000029">
    <property type="protein sequence ID" value="KZL74761.1"/>
    <property type="molecule type" value="Genomic_DNA"/>
</dbReference>
<dbReference type="EC" id="2.3.2.27" evidence="6"/>
<evidence type="ECO:0000256" key="11">
    <source>
        <dbReference type="ARBA" id="ARBA00022771"/>
    </source>
</evidence>
<organism evidence="21 22">
    <name type="scientific">Colletotrichum tofieldiae</name>
    <dbReference type="NCBI Taxonomy" id="708197"/>
    <lineage>
        <taxon>Eukaryota</taxon>
        <taxon>Fungi</taxon>
        <taxon>Dikarya</taxon>
        <taxon>Ascomycota</taxon>
        <taxon>Pezizomycotina</taxon>
        <taxon>Sordariomycetes</taxon>
        <taxon>Hypocreomycetidae</taxon>
        <taxon>Glomerellales</taxon>
        <taxon>Glomerellaceae</taxon>
        <taxon>Colletotrichum</taxon>
        <taxon>Colletotrichum spaethianum species complex</taxon>
    </lineage>
</organism>
<evidence type="ECO:0000256" key="8">
    <source>
        <dbReference type="ARBA" id="ARBA00022707"/>
    </source>
</evidence>
<feature type="domain" description="RING-type" evidence="19">
    <location>
        <begin position="681"/>
        <end position="723"/>
    </location>
</feature>
<keyword evidence="16" id="KW-0449">Lipoprotein</keyword>
<evidence type="ECO:0000256" key="3">
    <source>
        <dbReference type="ARBA" id="ARBA00004177"/>
    </source>
</evidence>
<feature type="compositionally biased region" description="Polar residues" evidence="18">
    <location>
        <begin position="233"/>
        <end position="249"/>
    </location>
</feature>
<feature type="compositionally biased region" description="Low complexity" evidence="18">
    <location>
        <begin position="477"/>
        <end position="486"/>
    </location>
</feature>
<evidence type="ECO:0000256" key="6">
    <source>
        <dbReference type="ARBA" id="ARBA00012483"/>
    </source>
</evidence>
<dbReference type="PROSITE" id="PS50178">
    <property type="entry name" value="ZF_FYVE"/>
    <property type="match status" value="1"/>
</dbReference>
<dbReference type="SMART" id="SM00064">
    <property type="entry name" value="FYVE"/>
    <property type="match status" value="1"/>
</dbReference>
<evidence type="ECO:0000256" key="16">
    <source>
        <dbReference type="ARBA" id="ARBA00023288"/>
    </source>
</evidence>
<evidence type="ECO:0000256" key="17">
    <source>
        <dbReference type="PROSITE-ProRule" id="PRU00175"/>
    </source>
</evidence>
<dbReference type="Gene3D" id="3.30.40.10">
    <property type="entry name" value="Zinc/RING finger domain, C3HC4 (zinc finger)"/>
    <property type="match status" value="2"/>
</dbReference>
<feature type="compositionally biased region" description="Polar residues" evidence="18">
    <location>
        <begin position="301"/>
        <end position="316"/>
    </location>
</feature>
<feature type="compositionally biased region" description="Low complexity" evidence="18">
    <location>
        <begin position="343"/>
        <end position="355"/>
    </location>
</feature>
<dbReference type="AlphaFoldDB" id="A0A166VMW6"/>
<dbReference type="Pfam" id="PF13639">
    <property type="entry name" value="zf-RING_2"/>
    <property type="match status" value="1"/>
</dbReference>
<comment type="pathway">
    <text evidence="5">Protein modification; protein ubiquitination.</text>
</comment>
<feature type="compositionally biased region" description="Low complexity" evidence="18">
    <location>
        <begin position="320"/>
        <end position="331"/>
    </location>
</feature>
<evidence type="ECO:0000256" key="13">
    <source>
        <dbReference type="ARBA" id="ARBA00022833"/>
    </source>
</evidence>
<evidence type="ECO:0000256" key="14">
    <source>
        <dbReference type="ARBA" id="ARBA00023136"/>
    </source>
</evidence>
<dbReference type="Proteomes" id="UP000076552">
    <property type="component" value="Unassembled WGS sequence"/>
</dbReference>
<dbReference type="GO" id="GO:0005768">
    <property type="term" value="C:endosome"/>
    <property type="evidence" value="ECO:0007669"/>
    <property type="project" value="UniProtKB-SubCell"/>
</dbReference>
<evidence type="ECO:0000259" key="20">
    <source>
        <dbReference type="PROSITE" id="PS50178"/>
    </source>
</evidence>
<dbReference type="GO" id="GO:0061630">
    <property type="term" value="F:ubiquitin protein ligase activity"/>
    <property type="evidence" value="ECO:0007669"/>
    <property type="project" value="UniProtKB-EC"/>
</dbReference>
<dbReference type="PROSITE" id="PS50089">
    <property type="entry name" value="ZF_RING_2"/>
    <property type="match status" value="1"/>
</dbReference>
<evidence type="ECO:0000313" key="21">
    <source>
        <dbReference type="EMBL" id="KZL74761.1"/>
    </source>
</evidence>
<keyword evidence="15" id="KW-0458">Lysosome</keyword>
<keyword evidence="14" id="KW-0472">Membrane</keyword>
<feature type="compositionally biased region" description="Basic and acidic residues" evidence="18">
    <location>
        <begin position="111"/>
        <end position="122"/>
    </location>
</feature>
<keyword evidence="9" id="KW-0479">Metal-binding</keyword>
<protein>
    <recommendedName>
        <fullName evidence="6">RING-type E3 ubiquitin transferase</fullName>
        <ecNumber evidence="6">2.3.2.27</ecNumber>
    </recommendedName>
</protein>
<gene>
    <name evidence="21" type="ORF">CT0861_01109</name>
</gene>
<dbReference type="InterPro" id="IPR013083">
    <property type="entry name" value="Znf_RING/FYVE/PHD"/>
</dbReference>
<dbReference type="PANTHER" id="PTHR46661">
    <property type="entry name" value="E3 UBIQUITIN-PROTEIN LIGASE ZNRF1-LIKE PROTEIN"/>
    <property type="match status" value="1"/>
</dbReference>
<evidence type="ECO:0000256" key="4">
    <source>
        <dbReference type="ARBA" id="ARBA00004371"/>
    </source>
</evidence>
<dbReference type="GO" id="GO:0043161">
    <property type="term" value="P:proteasome-mediated ubiquitin-dependent protein catabolic process"/>
    <property type="evidence" value="ECO:0007669"/>
    <property type="project" value="TreeGrafter"/>
</dbReference>
<feature type="compositionally biased region" description="Polar residues" evidence="18">
    <location>
        <begin position="200"/>
        <end position="216"/>
    </location>
</feature>
<feature type="compositionally biased region" description="Pro residues" evidence="18">
    <location>
        <begin position="332"/>
        <end position="342"/>
    </location>
</feature>
<sequence length="729" mass="78791">MLVCLDLPLQIFLAPSPNTFCGFLHSSRLDANNPQRPNAPGRRRPFSSSLTITHPRLAHDTDLIDAEHIPASYIRDEPDPQRPRGHRLSYWRRCKHSKMASPDGGAAPASLDDHHHHSHDDGGDSISGSSHIGSDASDDSSERGECRWRTARYHDMECSRYFDCPTHVVERQLSDDEAEESDAGEDEPTVQLQMDDDTAEGSSSARLQTAEPTVSDDTPESIASFAPVPEAPDTNQPTVPVDSAQATSARDTEGPEESQDPEEAAPAPPTPLSSRLSESSQPLPPTATPAQPTGEFVPPDRSSSLVASQAANTSSHDLPLRPALSSSRSLETPPPPPPPPPRRSSSSAAVPSASRGQQGSEERSGPPEFVLPRWQPDAEVTLCPICHVQFSIFVRKHHCRKCGRVVCNACSPHRITIPYQYIVQPPGQPRLAAQRYPSSLISGEGGYADFSSLGGGERVRLCNPCVPDPNTTPPQQPLGSPSQLSPRGTHYRSQSNISTMSSNAPPPTRFSGYFTSGPSPETYARSRSITHSGSGGSSGSRGHYQSTQNRIMAGTPPTYYPSSSSGYPGSSRYRSMLDVGPSSSSSAAQNRALPPPPPQIAEEDECPVCHRELPSRSLPNFEAVRETHVNTCITAHSTYSGTPTGETPQNTVGTPPPLAVRRTGMFPYVATEKDCVDSAECTICLEEFEAGVPMARLECLCRFHRSCISAWFINHPGRCPVHQHDSFGY</sequence>
<dbReference type="STRING" id="708197.A0A166VMW6"/>
<dbReference type="InterPro" id="IPR017455">
    <property type="entry name" value="Znf_FYVE-rel"/>
</dbReference>
<dbReference type="SUPFAM" id="SSF57903">
    <property type="entry name" value="FYVE/PHD zinc finger"/>
    <property type="match status" value="1"/>
</dbReference>
<dbReference type="SMART" id="SM00184">
    <property type="entry name" value="RING"/>
    <property type="match status" value="1"/>
</dbReference>
<dbReference type="SUPFAM" id="SSF57850">
    <property type="entry name" value="RING/U-box"/>
    <property type="match status" value="1"/>
</dbReference>
<reference evidence="21 22" key="1">
    <citation type="submission" date="2015-06" db="EMBL/GenBank/DDBJ databases">
        <title>Survival trade-offs in plant roots during colonization by closely related pathogenic and mutualistic fungi.</title>
        <authorList>
            <person name="Hacquard S."/>
            <person name="Kracher B."/>
            <person name="Hiruma K."/>
            <person name="Weinman A."/>
            <person name="Muench P."/>
            <person name="Garrido Oter R."/>
            <person name="Ver Loren van Themaat E."/>
            <person name="Dallerey J.-F."/>
            <person name="Damm U."/>
            <person name="Henrissat B."/>
            <person name="Lespinet O."/>
            <person name="Thon M."/>
            <person name="Kemen E."/>
            <person name="McHardy A.C."/>
            <person name="Schulze-Lefert P."/>
            <person name="O'Connell R.J."/>
        </authorList>
    </citation>
    <scope>NUCLEOTIDE SEQUENCE [LARGE SCALE GENOMIC DNA]</scope>
    <source>
        <strain evidence="21 22">0861</strain>
    </source>
</reference>
<dbReference type="GO" id="GO:0016020">
    <property type="term" value="C:membrane"/>
    <property type="evidence" value="ECO:0007669"/>
    <property type="project" value="UniProtKB-SubCell"/>
</dbReference>
<feature type="compositionally biased region" description="Acidic residues" evidence="18">
    <location>
        <begin position="254"/>
        <end position="263"/>
    </location>
</feature>
<feature type="region of interest" description="Disordered" evidence="18">
    <location>
        <begin position="464"/>
        <end position="603"/>
    </location>
</feature>
<accession>A0A166VMW6</accession>
<keyword evidence="7" id="KW-0808">Transferase</keyword>
<keyword evidence="13" id="KW-0862">Zinc</keyword>
<evidence type="ECO:0000256" key="9">
    <source>
        <dbReference type="ARBA" id="ARBA00022723"/>
    </source>
</evidence>
<feature type="compositionally biased region" description="Polar residues" evidence="18">
    <location>
        <begin position="491"/>
        <end position="503"/>
    </location>
</feature>
<dbReference type="InterPro" id="IPR051878">
    <property type="entry name" value="ZNRF_ubiq-protein_ligase"/>
</dbReference>
<keyword evidence="8" id="KW-0519">Myristate</keyword>